<dbReference type="GO" id="GO:0005739">
    <property type="term" value="C:mitochondrion"/>
    <property type="evidence" value="ECO:0007669"/>
    <property type="project" value="UniProtKB-SubCell"/>
</dbReference>
<dbReference type="AlphaFoldDB" id="A0AAV8UHL7"/>
<proteinExistence type="predicted"/>
<evidence type="ECO:0000256" key="1">
    <source>
        <dbReference type="ARBA" id="ARBA00004173"/>
    </source>
</evidence>
<reference evidence="5 6" key="1">
    <citation type="journal article" date="2023" name="Nat. Commun.">
        <title>Origin of minicircular mitochondrial genomes in red algae.</title>
        <authorList>
            <person name="Lee Y."/>
            <person name="Cho C.H."/>
            <person name="Lee Y.M."/>
            <person name="Park S.I."/>
            <person name="Yang J.H."/>
            <person name="West J.A."/>
            <person name="Bhattacharya D."/>
            <person name="Yoon H.S."/>
        </authorList>
    </citation>
    <scope>NUCLEOTIDE SEQUENCE [LARGE SCALE GENOMIC DNA]</scope>
    <source>
        <strain evidence="5 6">CCMP1338</strain>
        <tissue evidence="5">Whole cell</tissue>
    </source>
</reference>
<evidence type="ECO:0000256" key="3">
    <source>
        <dbReference type="ARBA" id="ARBA00023157"/>
    </source>
</evidence>
<protein>
    <recommendedName>
        <fullName evidence="7">Cytochrome c oxidase assembly factor 6</fullName>
    </recommendedName>
</protein>
<dbReference type="InterPro" id="IPR042289">
    <property type="entry name" value="COA6"/>
</dbReference>
<keyword evidence="2" id="KW-0496">Mitochondrion</keyword>
<organism evidence="5 6">
    <name type="scientific">Rhodosorus marinus</name>
    <dbReference type="NCBI Taxonomy" id="101924"/>
    <lineage>
        <taxon>Eukaryota</taxon>
        <taxon>Rhodophyta</taxon>
        <taxon>Stylonematophyceae</taxon>
        <taxon>Stylonematales</taxon>
        <taxon>Stylonemataceae</taxon>
        <taxon>Rhodosorus</taxon>
    </lineage>
</organism>
<dbReference type="GO" id="GO:0008535">
    <property type="term" value="P:respiratory chain complex IV assembly"/>
    <property type="evidence" value="ECO:0007669"/>
    <property type="project" value="InterPro"/>
</dbReference>
<comment type="caution">
    <text evidence="5">The sequence shown here is derived from an EMBL/GenBank/DDBJ whole genome shotgun (WGS) entry which is preliminary data.</text>
</comment>
<dbReference type="PANTHER" id="PTHR46690">
    <property type="entry name" value="CYTOCHROME C OXIDASE ASSEMBLY FACTOR 6 HOMOLOG"/>
    <property type="match status" value="1"/>
</dbReference>
<feature type="compositionally biased region" description="Basic and acidic residues" evidence="4">
    <location>
        <begin position="1"/>
        <end position="13"/>
    </location>
</feature>
<evidence type="ECO:0000313" key="5">
    <source>
        <dbReference type="EMBL" id="KAJ8902024.1"/>
    </source>
</evidence>
<feature type="region of interest" description="Disordered" evidence="4">
    <location>
        <begin position="81"/>
        <end position="100"/>
    </location>
</feature>
<keyword evidence="6" id="KW-1185">Reference proteome</keyword>
<evidence type="ECO:0000256" key="4">
    <source>
        <dbReference type="SAM" id="MobiDB-lite"/>
    </source>
</evidence>
<gene>
    <name evidence="5" type="ORF">NDN08_004225</name>
</gene>
<dbReference type="InterPro" id="IPR036549">
    <property type="entry name" value="CX6/COA6-like_sf"/>
</dbReference>
<comment type="subcellular location">
    <subcellularLocation>
        <location evidence="1">Mitochondrion</location>
    </subcellularLocation>
</comment>
<evidence type="ECO:0000256" key="2">
    <source>
        <dbReference type="ARBA" id="ARBA00023128"/>
    </source>
</evidence>
<keyword evidence="3" id="KW-1015">Disulfide bond</keyword>
<dbReference type="Proteomes" id="UP001157974">
    <property type="component" value="Unassembled WGS sequence"/>
</dbReference>
<dbReference type="SUPFAM" id="SSF47694">
    <property type="entry name" value="Cytochrome c oxidase subunit h"/>
    <property type="match status" value="1"/>
</dbReference>
<dbReference type="Pfam" id="PF02297">
    <property type="entry name" value="COX6B"/>
    <property type="match status" value="1"/>
</dbReference>
<sequence>MGSTASKDEEPARSQKQPMVSQKKRKVCYEHRDKYYECFNTQTADGSADQCKELRRQYEEACLRSWVKYFDDMHKNEKSAAAQKRMMQTVQPSKRFAAEE</sequence>
<dbReference type="EMBL" id="JAMWBK010000010">
    <property type="protein sequence ID" value="KAJ8902024.1"/>
    <property type="molecule type" value="Genomic_DNA"/>
</dbReference>
<dbReference type="PROSITE" id="PS51808">
    <property type="entry name" value="CHCH"/>
    <property type="match status" value="1"/>
</dbReference>
<dbReference type="PANTHER" id="PTHR46690:SF1">
    <property type="entry name" value="CYTOCHROME C OXIDASE ASSEMBLY FACTOR 6 HOMOLOG"/>
    <property type="match status" value="1"/>
</dbReference>
<accession>A0AAV8UHL7</accession>
<dbReference type="InterPro" id="IPR048280">
    <property type="entry name" value="COX6B-like"/>
</dbReference>
<name>A0AAV8UHL7_9RHOD</name>
<feature type="region of interest" description="Disordered" evidence="4">
    <location>
        <begin position="1"/>
        <end position="24"/>
    </location>
</feature>
<evidence type="ECO:0000313" key="6">
    <source>
        <dbReference type="Proteomes" id="UP001157974"/>
    </source>
</evidence>
<evidence type="ECO:0008006" key="7">
    <source>
        <dbReference type="Google" id="ProtNLM"/>
    </source>
</evidence>
<dbReference type="GO" id="GO:0042775">
    <property type="term" value="P:mitochondrial ATP synthesis coupled electron transport"/>
    <property type="evidence" value="ECO:0007669"/>
    <property type="project" value="TreeGrafter"/>
</dbReference>
<dbReference type="Gene3D" id="1.10.10.140">
    <property type="entry name" value="Cytochrome c oxidase, subunit VIb"/>
    <property type="match status" value="1"/>
</dbReference>